<dbReference type="InterPro" id="IPR050122">
    <property type="entry name" value="RTK"/>
</dbReference>
<dbReference type="PROSITE" id="PS50011">
    <property type="entry name" value="PROTEIN_KINASE_DOM"/>
    <property type="match status" value="1"/>
</dbReference>
<dbReference type="SMART" id="SM00219">
    <property type="entry name" value="TyrKc"/>
    <property type="match status" value="1"/>
</dbReference>
<dbReference type="InterPro" id="IPR011009">
    <property type="entry name" value="Kinase-like_dom_sf"/>
</dbReference>
<dbReference type="EMBL" id="CALNXJ010000083">
    <property type="protein sequence ID" value="CAH3162159.1"/>
    <property type="molecule type" value="Genomic_DNA"/>
</dbReference>
<evidence type="ECO:0000256" key="4">
    <source>
        <dbReference type="SAM" id="Phobius"/>
    </source>
</evidence>
<dbReference type="GO" id="GO:0005524">
    <property type="term" value="F:ATP binding"/>
    <property type="evidence" value="ECO:0007669"/>
    <property type="project" value="UniProtKB-UniRule"/>
</dbReference>
<dbReference type="SUPFAM" id="SSF56112">
    <property type="entry name" value="Protein kinase-like (PK-like)"/>
    <property type="match status" value="1"/>
</dbReference>
<evidence type="ECO:0000256" key="1">
    <source>
        <dbReference type="ARBA" id="ARBA00004167"/>
    </source>
</evidence>
<evidence type="ECO:0000256" key="3">
    <source>
        <dbReference type="PROSITE-ProRule" id="PRU10141"/>
    </source>
</evidence>
<evidence type="ECO:0000259" key="5">
    <source>
        <dbReference type="PROSITE" id="PS50011"/>
    </source>
</evidence>
<dbReference type="GO" id="GO:0004714">
    <property type="term" value="F:transmembrane receptor protein tyrosine kinase activity"/>
    <property type="evidence" value="ECO:0007669"/>
    <property type="project" value="UniProtKB-EC"/>
</dbReference>
<feature type="binding site" evidence="3">
    <location>
        <position position="95"/>
    </location>
    <ligand>
        <name>ATP</name>
        <dbReference type="ChEBI" id="CHEBI:30616"/>
    </ligand>
</feature>
<dbReference type="InterPro" id="IPR001245">
    <property type="entry name" value="Ser-Thr/Tyr_kinase_cat_dom"/>
</dbReference>
<dbReference type="AlphaFoldDB" id="A0AAU9Y1C2"/>
<dbReference type="GO" id="GO:0007169">
    <property type="term" value="P:cell surface receptor protein tyrosine kinase signaling pathway"/>
    <property type="evidence" value="ECO:0007669"/>
    <property type="project" value="TreeGrafter"/>
</dbReference>
<keyword evidence="4" id="KW-1133">Transmembrane helix</keyword>
<keyword evidence="4" id="KW-0812">Transmembrane</keyword>
<keyword evidence="3" id="KW-0067">ATP-binding</keyword>
<comment type="caution">
    <text evidence="6">The sequence shown here is derived from an EMBL/GenBank/DDBJ whole genome shotgun (WGS) entry which is preliminary data.</text>
</comment>
<dbReference type="InterPro" id="IPR020635">
    <property type="entry name" value="Tyr_kinase_cat_dom"/>
</dbReference>
<proteinExistence type="predicted"/>
<dbReference type="GO" id="GO:0043235">
    <property type="term" value="C:receptor complex"/>
    <property type="evidence" value="ECO:0007669"/>
    <property type="project" value="TreeGrafter"/>
</dbReference>
<protein>
    <recommendedName>
        <fullName evidence="5">Protein kinase domain-containing protein</fullName>
    </recommendedName>
</protein>
<dbReference type="InterPro" id="IPR017441">
    <property type="entry name" value="Protein_kinase_ATP_BS"/>
</dbReference>
<dbReference type="GO" id="GO:0005886">
    <property type="term" value="C:plasma membrane"/>
    <property type="evidence" value="ECO:0007669"/>
    <property type="project" value="TreeGrafter"/>
</dbReference>
<feature type="domain" description="Protein kinase" evidence="5">
    <location>
        <begin position="63"/>
        <end position="241"/>
    </location>
</feature>
<evidence type="ECO:0000256" key="2">
    <source>
        <dbReference type="ARBA" id="ARBA00051243"/>
    </source>
</evidence>
<dbReference type="InterPro" id="IPR008266">
    <property type="entry name" value="Tyr_kinase_AS"/>
</dbReference>
<keyword evidence="3" id="KW-0547">Nucleotide-binding</keyword>
<organism evidence="6 7">
    <name type="scientific">Pocillopora meandrina</name>
    <dbReference type="NCBI Taxonomy" id="46732"/>
    <lineage>
        <taxon>Eukaryota</taxon>
        <taxon>Metazoa</taxon>
        <taxon>Cnidaria</taxon>
        <taxon>Anthozoa</taxon>
        <taxon>Hexacorallia</taxon>
        <taxon>Scleractinia</taxon>
        <taxon>Astrocoeniina</taxon>
        <taxon>Pocilloporidae</taxon>
        <taxon>Pocillopora</taxon>
    </lineage>
</organism>
<name>A0AAU9Y1C2_9CNID</name>
<dbReference type="Pfam" id="PF07714">
    <property type="entry name" value="PK_Tyr_Ser-Thr"/>
    <property type="match status" value="1"/>
</dbReference>
<feature type="transmembrane region" description="Helical" evidence="4">
    <location>
        <begin position="12"/>
        <end position="31"/>
    </location>
</feature>
<dbReference type="Proteomes" id="UP001159428">
    <property type="component" value="Unassembled WGS sequence"/>
</dbReference>
<dbReference type="Gene3D" id="1.10.510.10">
    <property type="entry name" value="Transferase(Phosphotransferase) domain 1"/>
    <property type="match status" value="1"/>
</dbReference>
<comment type="catalytic activity">
    <reaction evidence="2">
        <text>L-tyrosyl-[protein] + ATP = O-phospho-L-tyrosyl-[protein] + ADP + H(+)</text>
        <dbReference type="Rhea" id="RHEA:10596"/>
        <dbReference type="Rhea" id="RHEA-COMP:10136"/>
        <dbReference type="Rhea" id="RHEA-COMP:20101"/>
        <dbReference type="ChEBI" id="CHEBI:15378"/>
        <dbReference type="ChEBI" id="CHEBI:30616"/>
        <dbReference type="ChEBI" id="CHEBI:46858"/>
        <dbReference type="ChEBI" id="CHEBI:61978"/>
        <dbReference type="ChEBI" id="CHEBI:456216"/>
        <dbReference type="EC" id="2.7.10.1"/>
    </reaction>
</comment>
<dbReference type="Gene3D" id="3.30.200.20">
    <property type="entry name" value="Phosphorylase Kinase, domain 1"/>
    <property type="match status" value="1"/>
</dbReference>
<comment type="subcellular location">
    <subcellularLocation>
        <location evidence="1">Membrane</location>
        <topology evidence="1">Single-pass membrane protein</topology>
    </subcellularLocation>
</comment>
<dbReference type="InterPro" id="IPR000719">
    <property type="entry name" value="Prot_kinase_dom"/>
</dbReference>
<accession>A0AAU9Y1C2</accession>
<dbReference type="PROSITE" id="PS00109">
    <property type="entry name" value="PROTEIN_KINASE_TYR"/>
    <property type="match status" value="1"/>
</dbReference>
<evidence type="ECO:0000313" key="6">
    <source>
        <dbReference type="EMBL" id="CAH3162159.1"/>
    </source>
</evidence>
<sequence>MEDGFVRDLMLVIVLPLFLAAVFILAVCLKFRSICKSQQRREELSSDLMFERVIRSEIPRSDVTLQDKLGEGAFGEVYKGLVRMGELVRACTVKKLKENVTETERRDLINELIVMVTVGEHPNDLSLIGACTKAEPVLVIVTLAPNGCLLDQLKKNRENSYYNVRKNEMIFTPQHKVKIARDVACGMLHLASKKCVHRDLAARNVLLGEENVAMVSDFGLSRDVYEIGEYESTSGVLLPVR</sequence>
<keyword evidence="7" id="KW-1185">Reference proteome</keyword>
<dbReference type="PANTHER" id="PTHR24416:SF617">
    <property type="entry name" value="RET ONCOGENE, ISOFORM A"/>
    <property type="match status" value="1"/>
</dbReference>
<reference evidence="6 7" key="1">
    <citation type="submission" date="2022-05" db="EMBL/GenBank/DDBJ databases">
        <authorList>
            <consortium name="Genoscope - CEA"/>
            <person name="William W."/>
        </authorList>
    </citation>
    <scope>NUCLEOTIDE SEQUENCE [LARGE SCALE GENOMIC DNA]</scope>
</reference>
<dbReference type="PANTHER" id="PTHR24416">
    <property type="entry name" value="TYROSINE-PROTEIN KINASE RECEPTOR"/>
    <property type="match status" value="1"/>
</dbReference>
<evidence type="ECO:0000313" key="7">
    <source>
        <dbReference type="Proteomes" id="UP001159428"/>
    </source>
</evidence>
<dbReference type="PROSITE" id="PS00107">
    <property type="entry name" value="PROTEIN_KINASE_ATP"/>
    <property type="match status" value="1"/>
</dbReference>
<gene>
    <name evidence="6" type="ORF">PMEA_00034157</name>
</gene>
<keyword evidence="4" id="KW-0472">Membrane</keyword>